<keyword evidence="2" id="KW-1185">Reference proteome</keyword>
<accession>A0ACC2IBP9</accession>
<gene>
    <name evidence="1" type="ORF">OPT61_g5054</name>
</gene>
<dbReference type="EMBL" id="JAPHNI010000310">
    <property type="protein sequence ID" value="KAJ8112623.1"/>
    <property type="molecule type" value="Genomic_DNA"/>
</dbReference>
<evidence type="ECO:0000313" key="2">
    <source>
        <dbReference type="Proteomes" id="UP001153331"/>
    </source>
</evidence>
<dbReference type="Proteomes" id="UP001153331">
    <property type="component" value="Unassembled WGS sequence"/>
</dbReference>
<evidence type="ECO:0000313" key="1">
    <source>
        <dbReference type="EMBL" id="KAJ8112623.1"/>
    </source>
</evidence>
<organism evidence="1 2">
    <name type="scientific">Boeremia exigua</name>
    <dbReference type="NCBI Taxonomy" id="749465"/>
    <lineage>
        <taxon>Eukaryota</taxon>
        <taxon>Fungi</taxon>
        <taxon>Dikarya</taxon>
        <taxon>Ascomycota</taxon>
        <taxon>Pezizomycotina</taxon>
        <taxon>Dothideomycetes</taxon>
        <taxon>Pleosporomycetidae</taxon>
        <taxon>Pleosporales</taxon>
        <taxon>Pleosporineae</taxon>
        <taxon>Didymellaceae</taxon>
        <taxon>Boeremia</taxon>
    </lineage>
</organism>
<proteinExistence type="predicted"/>
<comment type="caution">
    <text evidence="1">The sequence shown here is derived from an EMBL/GenBank/DDBJ whole genome shotgun (WGS) entry which is preliminary data.</text>
</comment>
<reference evidence="1" key="1">
    <citation type="submission" date="2022-11" db="EMBL/GenBank/DDBJ databases">
        <title>Genome Sequence of Boeremia exigua.</title>
        <authorList>
            <person name="Buettner E."/>
        </authorList>
    </citation>
    <scope>NUCLEOTIDE SEQUENCE</scope>
    <source>
        <strain evidence="1">CU02</strain>
    </source>
</reference>
<sequence>MNNSQFRRLLLSDQPKQQDGSKQSASPASRTPGGALGARKHSSIPMTPRQVGRGSVQADFARQLAERNAKSNPQKKPHASAPKGTKLAAGYIDRTKERIDEEDSDIAKRIKNLEEAMKLGQIDRETFEKLVLEITGGDVSTTHLVKGLDRKLLERVRRGEDVLGGDQAQAAKSDEPEAGEDVEDAFDELAEADDGPITREKEEKKGERMMAPPPVAGAKRTRADILAELKRQREEAAKAAEAEHEKRFPTLGPGFRKITPQSEQSRIEIDEKGREILIVRGPDGREKRKVKKQKAENQLAPELRYDLDDVKKPINMHNLPESKLQEESEDEDIFAGVGSNYNPLADLDDDDADTDDGDSDEAGGAALDTAPKKEPTPPTLDPVSSARPLEGDTSDVSMPNGPIQPTKRDYFKSRNPQSSASEPPLGLSSADATVRAALAKVRNLDENSTLLQNLSSASPSHADSEEARLKKRAAVLAASDRDMEDIDMGFGESRFDDADEMEREGEKVKFSEWKGLGAGGDDDDDEDGPKAAKKRKRGPKKRKGDANNADDVLNAMQRQREKKSKTLGFISAKGIQASQPPRNQTNRQQGILFFITHPYLYPMLKTRLLPAFLLSLFVLLNLFFWTYLPQVAFLSIFHKGGSAWVNGTFLVLGEGAAVVAILFESFLVDETQVDIFDAVMIHKGYEDLIRQHRPVSEDNLNDPVRRLGRPTKTSVYAPFSFRQIAEFVVLLPLNFVPYVGVPLFLLLTGYRAGPFQHWRYFQLLGFDQKQRKKFVGKLRWRYTWYGTIYLFLQLVPPFSMLFLLTAAVSSALWAADLETARREQEERLIAPQYTDEPDDVV</sequence>
<name>A0ACC2IBP9_9PLEO</name>
<protein>
    <submittedName>
        <fullName evidence="1">Uncharacterized protein</fullName>
    </submittedName>
</protein>